<dbReference type="PANTHER" id="PTHR43362:SF4">
    <property type="entry name" value="MANNITOL DEHYDROGENASE"/>
    <property type="match status" value="1"/>
</dbReference>
<dbReference type="EC" id="1.1.1.-" evidence="3"/>
<evidence type="ECO:0000259" key="2">
    <source>
        <dbReference type="Pfam" id="PF08125"/>
    </source>
</evidence>
<keyword evidence="1 3" id="KW-0560">Oxidoreductase</keyword>
<accession>A0A377TRZ3</accession>
<dbReference type="EMBL" id="UGKQ01000007">
    <property type="protein sequence ID" value="STS82515.1"/>
    <property type="molecule type" value="Genomic_DNA"/>
</dbReference>
<dbReference type="InterPro" id="IPR013118">
    <property type="entry name" value="Mannitol_DH_C"/>
</dbReference>
<dbReference type="Gene3D" id="1.10.1040.10">
    <property type="entry name" value="N-(1-d-carboxylethyl)-l-norvaline Dehydrogenase, domain 2"/>
    <property type="match status" value="1"/>
</dbReference>
<dbReference type="SUPFAM" id="SSF48179">
    <property type="entry name" value="6-phosphogluconate dehydrogenase C-terminal domain-like"/>
    <property type="match status" value="1"/>
</dbReference>
<evidence type="ECO:0000313" key="4">
    <source>
        <dbReference type="EMBL" id="STT72917.1"/>
    </source>
</evidence>
<dbReference type="InterPro" id="IPR008927">
    <property type="entry name" value="6-PGluconate_DH-like_C_sf"/>
</dbReference>
<dbReference type="Proteomes" id="UP000254938">
    <property type="component" value="Unassembled WGS sequence"/>
</dbReference>
<dbReference type="PANTHER" id="PTHR43362">
    <property type="entry name" value="MANNITOL DEHYDROGENASE DSF1-RELATED"/>
    <property type="match status" value="1"/>
</dbReference>
<dbReference type="Proteomes" id="UP000254340">
    <property type="component" value="Unassembled WGS sequence"/>
</dbReference>
<protein>
    <submittedName>
        <fullName evidence="3">D-mannonate oxidoreductase</fullName>
        <ecNumber evidence="3">1.1.1.-</ecNumber>
    </submittedName>
</protein>
<dbReference type="InterPro" id="IPR013328">
    <property type="entry name" value="6PGD_dom2"/>
</dbReference>
<dbReference type="GO" id="GO:0016616">
    <property type="term" value="F:oxidoreductase activity, acting on the CH-OH group of donors, NAD or NADP as acceptor"/>
    <property type="evidence" value="ECO:0007669"/>
    <property type="project" value="TreeGrafter"/>
</dbReference>
<evidence type="ECO:0000313" key="6">
    <source>
        <dbReference type="Proteomes" id="UP000254938"/>
    </source>
</evidence>
<evidence type="ECO:0000313" key="3">
    <source>
        <dbReference type="EMBL" id="STS82515.1"/>
    </source>
</evidence>
<dbReference type="Pfam" id="PF08125">
    <property type="entry name" value="Mannitol_dh_C"/>
    <property type="match status" value="1"/>
</dbReference>
<dbReference type="InterPro" id="IPR050988">
    <property type="entry name" value="Mannitol_DH/Oxidoreductase"/>
</dbReference>
<feature type="domain" description="Mannitol dehydrogenase C-terminal" evidence="2">
    <location>
        <begin position="5"/>
        <end position="126"/>
    </location>
</feature>
<organism evidence="3 6">
    <name type="scientific">Klebsiella pneumoniae</name>
    <dbReference type="NCBI Taxonomy" id="573"/>
    <lineage>
        <taxon>Bacteria</taxon>
        <taxon>Pseudomonadati</taxon>
        <taxon>Pseudomonadota</taxon>
        <taxon>Gammaproteobacteria</taxon>
        <taxon>Enterobacterales</taxon>
        <taxon>Enterobacteriaceae</taxon>
        <taxon>Klebsiella/Raoultella group</taxon>
        <taxon>Klebsiella</taxon>
        <taxon>Klebsiella pneumoniae complex</taxon>
    </lineage>
</organism>
<evidence type="ECO:0000313" key="5">
    <source>
        <dbReference type="Proteomes" id="UP000254340"/>
    </source>
</evidence>
<name>A0A377TRZ3_KLEPN</name>
<reference evidence="5 6" key="1">
    <citation type="submission" date="2018-06" db="EMBL/GenBank/DDBJ databases">
        <authorList>
            <consortium name="Pathogen Informatics"/>
            <person name="Doyle S."/>
        </authorList>
    </citation>
    <scope>NUCLEOTIDE SEQUENCE [LARGE SCALE GENOMIC DNA]</scope>
    <source>
        <strain evidence="4 5">NCTC5047</strain>
        <strain evidence="3 6">NCTC9140</strain>
    </source>
</reference>
<dbReference type="EMBL" id="UGLH01000004">
    <property type="protein sequence ID" value="STT72917.1"/>
    <property type="molecule type" value="Genomic_DNA"/>
</dbReference>
<proteinExistence type="predicted"/>
<sequence length="142" mass="15548">MPVLLIDRYCNPALKHRTWQIAMDGSQKLPQRMLDSIRWHLVHQRDFTLLALGVAGWMRYVGGVDDAGQAIEICDPLLPVIQQAVAASADGEARVKALLGIEAIFGVELPQESRFVTAVTRAYLALQRQGAKATVAAWAAAQ</sequence>
<evidence type="ECO:0000256" key="1">
    <source>
        <dbReference type="ARBA" id="ARBA00023002"/>
    </source>
</evidence>
<dbReference type="AlphaFoldDB" id="A0A377TRZ3"/>
<gene>
    <name evidence="3" type="primary">por_2</name>
    <name evidence="4" type="synonym">por_1</name>
    <name evidence="4" type="ORF">NCTC5047_00602</name>
    <name evidence="3" type="ORF">NCTC9140_04265</name>
</gene>